<comment type="caution">
    <text evidence="3">The sequence shown here is derived from an EMBL/GenBank/DDBJ whole genome shotgun (WGS) entry which is preliminary data.</text>
</comment>
<dbReference type="InterPro" id="IPR035093">
    <property type="entry name" value="RelE/ParE_toxin_dom_sf"/>
</dbReference>
<proteinExistence type="inferred from homology"/>
<dbReference type="SUPFAM" id="SSF143011">
    <property type="entry name" value="RelE-like"/>
    <property type="match status" value="1"/>
</dbReference>
<evidence type="ECO:0000313" key="4">
    <source>
        <dbReference type="Proteomes" id="UP000823933"/>
    </source>
</evidence>
<evidence type="ECO:0000313" key="3">
    <source>
        <dbReference type="EMBL" id="HIW09007.1"/>
    </source>
</evidence>
<comment type="similarity">
    <text evidence="1">Belongs to the RelE toxin family.</text>
</comment>
<dbReference type="PANTHER" id="PTHR33755">
    <property type="entry name" value="TOXIN PARE1-RELATED"/>
    <property type="match status" value="1"/>
</dbReference>
<name>A0A9D1Q9B6_9FIRM</name>
<dbReference type="EMBL" id="DXHQ01000077">
    <property type="protein sequence ID" value="HIW09007.1"/>
    <property type="molecule type" value="Genomic_DNA"/>
</dbReference>
<dbReference type="AlphaFoldDB" id="A0A9D1Q9B6"/>
<evidence type="ECO:0000256" key="1">
    <source>
        <dbReference type="ARBA" id="ARBA00006226"/>
    </source>
</evidence>
<evidence type="ECO:0000256" key="2">
    <source>
        <dbReference type="ARBA" id="ARBA00022649"/>
    </source>
</evidence>
<organism evidence="3 4">
    <name type="scientific">Candidatus Faecalibacterium intestinigallinarum</name>
    <dbReference type="NCBI Taxonomy" id="2838581"/>
    <lineage>
        <taxon>Bacteria</taxon>
        <taxon>Bacillati</taxon>
        <taxon>Bacillota</taxon>
        <taxon>Clostridia</taxon>
        <taxon>Eubacteriales</taxon>
        <taxon>Oscillospiraceae</taxon>
        <taxon>Faecalibacterium</taxon>
    </lineage>
</organism>
<reference evidence="3" key="2">
    <citation type="submission" date="2021-04" db="EMBL/GenBank/DDBJ databases">
        <authorList>
            <person name="Gilroy R."/>
        </authorList>
    </citation>
    <scope>NUCLEOTIDE SEQUENCE</scope>
    <source>
        <strain evidence="3">ChiHcolR34-3080</strain>
    </source>
</reference>
<protein>
    <submittedName>
        <fullName evidence="3">Type II toxin-antitoxin system RelE/ParE family toxin</fullName>
    </submittedName>
</protein>
<keyword evidence="2" id="KW-1277">Toxin-antitoxin system</keyword>
<dbReference type="Gene3D" id="3.30.2310.20">
    <property type="entry name" value="RelE-like"/>
    <property type="match status" value="1"/>
</dbReference>
<dbReference type="Proteomes" id="UP000823933">
    <property type="component" value="Unassembled WGS sequence"/>
</dbReference>
<gene>
    <name evidence="3" type="ORF">H9890_06360</name>
</gene>
<dbReference type="InterPro" id="IPR051803">
    <property type="entry name" value="TA_system_RelE-like_toxin"/>
</dbReference>
<reference evidence="3" key="1">
    <citation type="journal article" date="2021" name="PeerJ">
        <title>Extensive microbial diversity within the chicken gut microbiome revealed by metagenomics and culture.</title>
        <authorList>
            <person name="Gilroy R."/>
            <person name="Ravi A."/>
            <person name="Getino M."/>
            <person name="Pursley I."/>
            <person name="Horton D.L."/>
            <person name="Alikhan N.F."/>
            <person name="Baker D."/>
            <person name="Gharbi K."/>
            <person name="Hall N."/>
            <person name="Watson M."/>
            <person name="Adriaenssens E.M."/>
            <person name="Foster-Nyarko E."/>
            <person name="Jarju S."/>
            <person name="Secka A."/>
            <person name="Antonio M."/>
            <person name="Oren A."/>
            <person name="Chaudhuri R.R."/>
            <person name="La Ragione R."/>
            <person name="Hildebrand F."/>
            <person name="Pallen M.J."/>
        </authorList>
    </citation>
    <scope>NUCLEOTIDE SEQUENCE</scope>
    <source>
        <strain evidence="3">ChiHcolR34-3080</strain>
    </source>
</reference>
<accession>A0A9D1Q9B6</accession>
<sequence length="98" mass="11640">MAYKIRYLPLAVQDLHDIAAYLTGFYPDTAGRVLREIETKIARLAQTPRMYEVYPSHPSYRRLPVSQYLVFYRINDPLQTVEVHRILRGSWNLPRFLE</sequence>
<dbReference type="InterPro" id="IPR007712">
    <property type="entry name" value="RelE/ParE_toxin"/>
</dbReference>
<dbReference type="Pfam" id="PF05016">
    <property type="entry name" value="ParE_toxin"/>
    <property type="match status" value="1"/>
</dbReference>